<dbReference type="EMBL" id="JBJHZY010000006">
    <property type="protein sequence ID" value="MFL0270110.1"/>
    <property type="molecule type" value="Genomic_DNA"/>
</dbReference>
<dbReference type="InterPro" id="IPR052021">
    <property type="entry name" value="Type-I_RS_S_subunit"/>
</dbReference>
<dbReference type="InterPro" id="IPR000055">
    <property type="entry name" value="Restrct_endonuc_typeI_TRD"/>
</dbReference>
<sequence length="421" mass="47098">MKEGYKKTELGWIPKEWDIIPLIEGTTLIKDGTHNPPKRTDVGIPLLSAENIFNGKVNYGLNEKSISIEDFKQMHKNYKIEKGDVLMTIVGTIGRVAVVDSDREFAVQRSVAIIKSNAKLNNKFLAKFLESDICQNQLSKRSNSTAQAGLYLGELSKVKIPLPDIREQEKIAEILSIIDLQIYDTDTLIEKIKRLKNGLIQRLLTNGIKHTEFKKTEIGDIPVEWDIKEVGGITSFVGSGITPKGGQKVYLDDGIAFIRSQNVLVNKLSTEDIAYISEEINEKMKRTEVFNGDVLLNITGASIGRCALVPNGFGRGNVNQHVCILRLNQGHGEYLVQVMNSKVVKDQIDSFNGGSSREGLNFQQVRHIQVPYPPLEEQKQIANILSSLDNNIEGYENKKNKLEEVKKGIMQQLLTGKVRVV</sequence>
<feature type="domain" description="Type I restriction modification DNA specificity" evidence="5">
    <location>
        <begin position="18"/>
        <end position="193"/>
    </location>
</feature>
<keyword evidence="7" id="KW-1185">Reference proteome</keyword>
<dbReference type="GO" id="GO:0004519">
    <property type="term" value="F:endonuclease activity"/>
    <property type="evidence" value="ECO:0007669"/>
    <property type="project" value="UniProtKB-KW"/>
</dbReference>
<keyword evidence="6" id="KW-0378">Hydrolase</keyword>
<organism evidence="6 7">
    <name type="scientific">Candidatus Clostridium radicumherbarum</name>
    <dbReference type="NCBI Taxonomy" id="3381662"/>
    <lineage>
        <taxon>Bacteria</taxon>
        <taxon>Bacillati</taxon>
        <taxon>Bacillota</taxon>
        <taxon>Clostridia</taxon>
        <taxon>Eubacteriales</taxon>
        <taxon>Clostridiaceae</taxon>
        <taxon>Clostridium</taxon>
    </lineage>
</organism>
<dbReference type="SUPFAM" id="SSF116734">
    <property type="entry name" value="DNA methylase specificity domain"/>
    <property type="match status" value="2"/>
</dbReference>
<dbReference type="EC" id="3.1.21.-" evidence="6"/>
<keyword evidence="3" id="KW-0238">DNA-binding</keyword>
<keyword evidence="2" id="KW-0680">Restriction system</keyword>
<dbReference type="Gene3D" id="3.90.220.20">
    <property type="entry name" value="DNA methylase specificity domains"/>
    <property type="match status" value="2"/>
</dbReference>
<comment type="similarity">
    <text evidence="1">Belongs to the type-I restriction system S methylase family.</text>
</comment>
<keyword evidence="4" id="KW-0175">Coiled coil</keyword>
<keyword evidence="6" id="KW-0255">Endonuclease</keyword>
<name>A0ABW8TX63_9CLOT</name>
<gene>
    <name evidence="6" type="ORF">ACJDUH_18685</name>
</gene>
<keyword evidence="6" id="KW-0540">Nuclease</keyword>
<dbReference type="GO" id="GO:0016787">
    <property type="term" value="F:hydrolase activity"/>
    <property type="evidence" value="ECO:0007669"/>
    <property type="project" value="UniProtKB-KW"/>
</dbReference>
<evidence type="ECO:0000259" key="5">
    <source>
        <dbReference type="Pfam" id="PF01420"/>
    </source>
</evidence>
<evidence type="ECO:0000256" key="2">
    <source>
        <dbReference type="ARBA" id="ARBA00022747"/>
    </source>
</evidence>
<comment type="caution">
    <text evidence="6">The sequence shown here is derived from an EMBL/GenBank/DDBJ whole genome shotgun (WGS) entry which is preliminary data.</text>
</comment>
<accession>A0ABW8TX63</accession>
<proteinExistence type="inferred from homology"/>
<dbReference type="Gene3D" id="1.10.287.1120">
    <property type="entry name" value="Bipartite methylase S protein"/>
    <property type="match status" value="1"/>
</dbReference>
<dbReference type="PANTHER" id="PTHR30408">
    <property type="entry name" value="TYPE-1 RESTRICTION ENZYME ECOKI SPECIFICITY PROTEIN"/>
    <property type="match status" value="1"/>
</dbReference>
<evidence type="ECO:0000256" key="4">
    <source>
        <dbReference type="SAM" id="Coils"/>
    </source>
</evidence>
<evidence type="ECO:0000313" key="7">
    <source>
        <dbReference type="Proteomes" id="UP001623661"/>
    </source>
</evidence>
<dbReference type="InterPro" id="IPR044946">
    <property type="entry name" value="Restrct_endonuc_typeI_TRD_sf"/>
</dbReference>
<reference evidence="6 7" key="1">
    <citation type="submission" date="2024-11" db="EMBL/GenBank/DDBJ databases">
        <authorList>
            <person name="Heng Y.C."/>
            <person name="Lim A.C.H."/>
            <person name="Lee J.K.Y."/>
            <person name="Kittelmann S."/>
        </authorList>
    </citation>
    <scope>NUCLEOTIDE SEQUENCE [LARGE SCALE GENOMIC DNA]</scope>
    <source>
        <strain evidence="6 7">WILCCON 0202</strain>
    </source>
</reference>
<dbReference type="RefSeq" id="WP_406766742.1">
    <property type="nucleotide sequence ID" value="NZ_JBJHZY010000006.1"/>
</dbReference>
<dbReference type="CDD" id="cd17246">
    <property type="entry name" value="RMtype1_S_SonII-TRD2-CR2_like"/>
    <property type="match status" value="2"/>
</dbReference>
<evidence type="ECO:0000313" key="6">
    <source>
        <dbReference type="EMBL" id="MFL0270110.1"/>
    </source>
</evidence>
<evidence type="ECO:0000256" key="1">
    <source>
        <dbReference type="ARBA" id="ARBA00010923"/>
    </source>
</evidence>
<feature type="coiled-coil region" evidence="4">
    <location>
        <begin position="385"/>
        <end position="412"/>
    </location>
</feature>
<protein>
    <submittedName>
        <fullName evidence="6">Restriction endonuclease subunit S</fullName>
        <ecNumber evidence="6">3.1.21.-</ecNumber>
    </submittedName>
</protein>
<dbReference type="Pfam" id="PF01420">
    <property type="entry name" value="Methylase_S"/>
    <property type="match status" value="2"/>
</dbReference>
<dbReference type="Proteomes" id="UP001623661">
    <property type="component" value="Unassembled WGS sequence"/>
</dbReference>
<evidence type="ECO:0000256" key="3">
    <source>
        <dbReference type="ARBA" id="ARBA00023125"/>
    </source>
</evidence>
<feature type="domain" description="Type I restriction modification DNA specificity" evidence="5">
    <location>
        <begin position="222"/>
        <end position="404"/>
    </location>
</feature>
<dbReference type="PANTHER" id="PTHR30408:SF12">
    <property type="entry name" value="TYPE I RESTRICTION ENZYME MJAVIII SPECIFICITY SUBUNIT"/>
    <property type="match status" value="1"/>
</dbReference>